<gene>
    <name evidence="2" type="ORF">CC80DRAFT_63539</name>
</gene>
<feature type="compositionally biased region" description="Basic residues" evidence="1">
    <location>
        <begin position="13"/>
        <end position="22"/>
    </location>
</feature>
<dbReference type="OrthoDB" id="10647279at2759"/>
<organism evidence="2 3">
    <name type="scientific">Byssothecium circinans</name>
    <dbReference type="NCBI Taxonomy" id="147558"/>
    <lineage>
        <taxon>Eukaryota</taxon>
        <taxon>Fungi</taxon>
        <taxon>Dikarya</taxon>
        <taxon>Ascomycota</taxon>
        <taxon>Pezizomycotina</taxon>
        <taxon>Dothideomycetes</taxon>
        <taxon>Pleosporomycetidae</taxon>
        <taxon>Pleosporales</taxon>
        <taxon>Massarineae</taxon>
        <taxon>Massarinaceae</taxon>
        <taxon>Byssothecium</taxon>
    </lineage>
</organism>
<dbReference type="Proteomes" id="UP000800035">
    <property type="component" value="Unassembled WGS sequence"/>
</dbReference>
<protein>
    <recommendedName>
        <fullName evidence="4">Myb-like domain-containing protein</fullName>
    </recommendedName>
</protein>
<dbReference type="AlphaFoldDB" id="A0A6A5TVK9"/>
<sequence length="123" mass="14204">MLIRMETKNVTIHKKSPLHKTKGAGLKKTAQKKDSTASKKLHGRPRLRRFTAEEDETLLRMWFDMKDFKDIAKAMPGRSWSALRLRKYELAGDGNWCKTGPLPVYTKLVKEYMVSPSELDKPI</sequence>
<dbReference type="CDD" id="cd00167">
    <property type="entry name" value="SANT"/>
    <property type="match status" value="1"/>
</dbReference>
<name>A0A6A5TVK9_9PLEO</name>
<evidence type="ECO:0000313" key="3">
    <source>
        <dbReference type="Proteomes" id="UP000800035"/>
    </source>
</evidence>
<keyword evidence="3" id="KW-1185">Reference proteome</keyword>
<dbReference type="InterPro" id="IPR001005">
    <property type="entry name" value="SANT/Myb"/>
</dbReference>
<proteinExistence type="predicted"/>
<accession>A0A6A5TVK9</accession>
<feature type="region of interest" description="Disordered" evidence="1">
    <location>
        <begin position="13"/>
        <end position="42"/>
    </location>
</feature>
<dbReference type="SUPFAM" id="SSF46689">
    <property type="entry name" value="Homeodomain-like"/>
    <property type="match status" value="1"/>
</dbReference>
<evidence type="ECO:0000313" key="2">
    <source>
        <dbReference type="EMBL" id="KAF1956691.1"/>
    </source>
</evidence>
<evidence type="ECO:0000256" key="1">
    <source>
        <dbReference type="SAM" id="MobiDB-lite"/>
    </source>
</evidence>
<evidence type="ECO:0008006" key="4">
    <source>
        <dbReference type="Google" id="ProtNLM"/>
    </source>
</evidence>
<dbReference type="EMBL" id="ML976991">
    <property type="protein sequence ID" value="KAF1956691.1"/>
    <property type="molecule type" value="Genomic_DNA"/>
</dbReference>
<dbReference type="InterPro" id="IPR009057">
    <property type="entry name" value="Homeodomain-like_sf"/>
</dbReference>
<reference evidence="2" key="1">
    <citation type="journal article" date="2020" name="Stud. Mycol.">
        <title>101 Dothideomycetes genomes: a test case for predicting lifestyles and emergence of pathogens.</title>
        <authorList>
            <person name="Haridas S."/>
            <person name="Albert R."/>
            <person name="Binder M."/>
            <person name="Bloem J."/>
            <person name="Labutti K."/>
            <person name="Salamov A."/>
            <person name="Andreopoulos B."/>
            <person name="Baker S."/>
            <person name="Barry K."/>
            <person name="Bills G."/>
            <person name="Bluhm B."/>
            <person name="Cannon C."/>
            <person name="Castanera R."/>
            <person name="Culley D."/>
            <person name="Daum C."/>
            <person name="Ezra D."/>
            <person name="Gonzalez J."/>
            <person name="Henrissat B."/>
            <person name="Kuo A."/>
            <person name="Liang C."/>
            <person name="Lipzen A."/>
            <person name="Lutzoni F."/>
            <person name="Magnuson J."/>
            <person name="Mondo S."/>
            <person name="Nolan M."/>
            <person name="Ohm R."/>
            <person name="Pangilinan J."/>
            <person name="Park H.-J."/>
            <person name="Ramirez L."/>
            <person name="Alfaro M."/>
            <person name="Sun H."/>
            <person name="Tritt A."/>
            <person name="Yoshinaga Y."/>
            <person name="Zwiers L.-H."/>
            <person name="Turgeon B."/>
            <person name="Goodwin S."/>
            <person name="Spatafora J."/>
            <person name="Crous P."/>
            <person name="Grigoriev I."/>
        </authorList>
    </citation>
    <scope>NUCLEOTIDE SEQUENCE</scope>
    <source>
        <strain evidence="2">CBS 675.92</strain>
    </source>
</reference>